<dbReference type="CDD" id="cd12797">
    <property type="entry name" value="M23_peptidase"/>
    <property type="match status" value="1"/>
</dbReference>
<dbReference type="Gene3D" id="2.70.70.10">
    <property type="entry name" value="Glucose Permease (Domain IIA)"/>
    <property type="match status" value="1"/>
</dbReference>
<dbReference type="AlphaFoldDB" id="A0A1Y4MKW1"/>
<proteinExistence type="predicted"/>
<dbReference type="RefSeq" id="WP_087301262.1">
    <property type="nucleotide sequence ID" value="NZ_NFKP01000010.1"/>
</dbReference>
<dbReference type="SUPFAM" id="SSF51261">
    <property type="entry name" value="Duplicated hybrid motif"/>
    <property type="match status" value="1"/>
</dbReference>
<comment type="caution">
    <text evidence="2">The sequence shown here is derived from an EMBL/GenBank/DDBJ whole genome shotgun (WGS) entry which is preliminary data.</text>
</comment>
<reference evidence="3" key="1">
    <citation type="submission" date="2017-04" db="EMBL/GenBank/DDBJ databases">
        <title>Function of individual gut microbiota members based on whole genome sequencing of pure cultures obtained from chicken caecum.</title>
        <authorList>
            <person name="Medvecky M."/>
            <person name="Cejkova D."/>
            <person name="Polansky O."/>
            <person name="Karasova D."/>
            <person name="Kubasova T."/>
            <person name="Cizek A."/>
            <person name="Rychlik I."/>
        </authorList>
    </citation>
    <scope>NUCLEOTIDE SEQUENCE [LARGE SCALE GENOMIC DNA]</scope>
    <source>
        <strain evidence="3">An175</strain>
    </source>
</reference>
<evidence type="ECO:0000313" key="2">
    <source>
        <dbReference type="EMBL" id="OUP69363.1"/>
    </source>
</evidence>
<gene>
    <name evidence="2" type="ORF">B5F11_09765</name>
</gene>
<protein>
    <submittedName>
        <fullName evidence="2">Uncharacterized protein</fullName>
    </submittedName>
</protein>
<dbReference type="InterPro" id="IPR011055">
    <property type="entry name" value="Dup_hybrid_motif"/>
</dbReference>
<evidence type="ECO:0000313" key="3">
    <source>
        <dbReference type="Proteomes" id="UP000196386"/>
    </source>
</evidence>
<organism evidence="2 3">
    <name type="scientific">Anaerotruncus colihominis</name>
    <dbReference type="NCBI Taxonomy" id="169435"/>
    <lineage>
        <taxon>Bacteria</taxon>
        <taxon>Bacillati</taxon>
        <taxon>Bacillota</taxon>
        <taxon>Clostridia</taxon>
        <taxon>Eubacteriales</taxon>
        <taxon>Oscillospiraceae</taxon>
        <taxon>Anaerotruncus</taxon>
    </lineage>
</organism>
<dbReference type="Proteomes" id="UP000196386">
    <property type="component" value="Unassembled WGS sequence"/>
</dbReference>
<feature type="region of interest" description="Disordered" evidence="1">
    <location>
        <begin position="367"/>
        <end position="395"/>
    </location>
</feature>
<name>A0A1Y4MKW1_9FIRM</name>
<dbReference type="EMBL" id="NFKP01000010">
    <property type="protein sequence ID" value="OUP69363.1"/>
    <property type="molecule type" value="Genomic_DNA"/>
</dbReference>
<feature type="compositionally biased region" description="Acidic residues" evidence="1">
    <location>
        <begin position="376"/>
        <end position="392"/>
    </location>
</feature>
<evidence type="ECO:0000256" key="1">
    <source>
        <dbReference type="SAM" id="MobiDB-lite"/>
    </source>
</evidence>
<accession>A0A1Y4MKW1</accession>
<sequence length="642" mass="72704">MANFVVKGALAKCSGCTDPNKLVKFLAIDKRFSIGGYPVGLKSESAPENFSENFGKCCFLGGQDCVLDFVESGWFGVDERVRYDNTGLVIDAMTAQAADAVENYIRIVEDAVFRGMFEQDWAAAGTIQTNWKELYKRIRDFKKLVDARYDPETFSDRGIEDEILSDLGKDVLKKPVFEKNLDNTWSINFLRSLEKMYFLIEIYHFVLPDLSSDYYQNARTELEAIFDYLGTYNKKPSSSEGEGLLLDTSLLVCKRGGYVSFVTNGQENPEGLYQASQFDEKVHLVIRNRISSDMLSKSQYNDSESTLYESVFNPAQRKVWSEDERTYIYASCPYDYSGTISEAFLPFVFTEEQLSYFMDQDLRSTAVGPASPPALENDDTDDDHPDGNEGLEEPTCLSTIRKFDEAYQEELHNNAERIHSSMDGEGTRIQDDMGKKLYLLGKHVRIAERLAFMIRDGVDAVQNYETQAGTLLEASNYGLWGKWYDLTQGWHRGIDICPGGDVHAICPGEVIYKEYYYLNIYYETLDVTITYMHLQIGQATDGTTFTIEIGDQVETGQILGKQSNLGPGVQPNHTHLEFNTGRYCPENKERWDLGNSVARPMSQDAGGKNILLGEISEGRNFSNNPYDRYILPIWEERGGSNV</sequence>